<evidence type="ECO:0000313" key="3">
    <source>
        <dbReference type="Proteomes" id="UP000177001"/>
    </source>
</evidence>
<evidence type="ECO:0000313" key="2">
    <source>
        <dbReference type="EMBL" id="OGI86888.1"/>
    </source>
</evidence>
<protein>
    <submittedName>
        <fullName evidence="2">Uncharacterized protein</fullName>
    </submittedName>
</protein>
<gene>
    <name evidence="2" type="ORF">A3A91_03405</name>
</gene>
<comment type="caution">
    <text evidence="2">The sequence shown here is derived from an EMBL/GenBank/DDBJ whole genome shotgun (WGS) entry which is preliminary data.</text>
</comment>
<keyword evidence="1" id="KW-0812">Transmembrane</keyword>
<name>A0A1F6WYD1_9BACT</name>
<dbReference type="EMBL" id="MFUR01000008">
    <property type="protein sequence ID" value="OGI86888.1"/>
    <property type="molecule type" value="Genomic_DNA"/>
</dbReference>
<evidence type="ECO:0000256" key="1">
    <source>
        <dbReference type="SAM" id="Phobius"/>
    </source>
</evidence>
<dbReference type="Proteomes" id="UP000177001">
    <property type="component" value="Unassembled WGS sequence"/>
</dbReference>
<organism evidence="2 3">
    <name type="scientific">Candidatus Nomurabacteria bacterium RIFCSPLOWO2_01_FULL_36_16</name>
    <dbReference type="NCBI Taxonomy" id="1801767"/>
    <lineage>
        <taxon>Bacteria</taxon>
        <taxon>Candidatus Nomuraibacteriota</taxon>
    </lineage>
</organism>
<keyword evidence="1" id="KW-1133">Transmembrane helix</keyword>
<proteinExistence type="predicted"/>
<keyword evidence="1" id="KW-0472">Membrane</keyword>
<sequence length="176" mass="19578">MNPIRNLYKGTTTLIWLGLFLILVGLFSLYIIFWTPRENQQTACPTIAKICPDGSSIGATGPHCEFAECPSPQAINQTVFNAERDLWAFNMGDSIILYWADLPSNAKSLVFYRSESKNGPWLKVLSLPITDSTPQQVVDSVAGDRAHWYRAEALASDGAILKSYSVLEVLKYDDSK</sequence>
<dbReference type="AlphaFoldDB" id="A0A1F6WYD1"/>
<reference evidence="2 3" key="1">
    <citation type="journal article" date="2016" name="Nat. Commun.">
        <title>Thousands of microbial genomes shed light on interconnected biogeochemical processes in an aquifer system.</title>
        <authorList>
            <person name="Anantharaman K."/>
            <person name="Brown C.T."/>
            <person name="Hug L.A."/>
            <person name="Sharon I."/>
            <person name="Castelle C.J."/>
            <person name="Probst A.J."/>
            <person name="Thomas B.C."/>
            <person name="Singh A."/>
            <person name="Wilkins M.J."/>
            <person name="Karaoz U."/>
            <person name="Brodie E.L."/>
            <person name="Williams K.H."/>
            <person name="Hubbard S.S."/>
            <person name="Banfield J.F."/>
        </authorList>
    </citation>
    <scope>NUCLEOTIDE SEQUENCE [LARGE SCALE GENOMIC DNA]</scope>
</reference>
<accession>A0A1F6WYD1</accession>
<feature type="transmembrane region" description="Helical" evidence="1">
    <location>
        <begin position="12"/>
        <end position="34"/>
    </location>
</feature>